<proteinExistence type="inferred from homology"/>
<dbReference type="SUPFAM" id="SSF49303">
    <property type="entry name" value="beta-Galactosidase/glucuronidase domain"/>
    <property type="match status" value="2"/>
</dbReference>
<dbReference type="AlphaFoldDB" id="A0A943DGD2"/>
<organism evidence="10 11">
    <name type="scientific">Subdoligranulum variabile</name>
    <dbReference type="NCBI Taxonomy" id="214851"/>
    <lineage>
        <taxon>Bacteria</taxon>
        <taxon>Bacillati</taxon>
        <taxon>Bacillota</taxon>
        <taxon>Clostridia</taxon>
        <taxon>Eubacteriales</taxon>
        <taxon>Oscillospiraceae</taxon>
        <taxon>Subdoligranulum</taxon>
    </lineage>
</organism>
<dbReference type="InterPro" id="IPR032312">
    <property type="entry name" value="LacZ_4"/>
</dbReference>
<dbReference type="Pfam" id="PF16353">
    <property type="entry name" value="LacZ_4"/>
    <property type="match status" value="1"/>
</dbReference>
<dbReference type="SUPFAM" id="SSF74650">
    <property type="entry name" value="Galactose mutarotase-like"/>
    <property type="match status" value="1"/>
</dbReference>
<dbReference type="InterPro" id="IPR006103">
    <property type="entry name" value="Glyco_hydro_2_cat"/>
</dbReference>
<dbReference type="GO" id="GO:0005990">
    <property type="term" value="P:lactose catabolic process"/>
    <property type="evidence" value="ECO:0007669"/>
    <property type="project" value="TreeGrafter"/>
</dbReference>
<dbReference type="GO" id="GO:0009341">
    <property type="term" value="C:beta-galactosidase complex"/>
    <property type="evidence" value="ECO:0007669"/>
    <property type="project" value="InterPro"/>
</dbReference>
<dbReference type="InterPro" id="IPR006101">
    <property type="entry name" value="Glyco_hydro_2"/>
</dbReference>
<keyword evidence="6 8" id="KW-0326">Glycosidase</keyword>
<dbReference type="InterPro" id="IPR006102">
    <property type="entry name" value="Ig-like_GH2"/>
</dbReference>
<dbReference type="InterPro" id="IPR008979">
    <property type="entry name" value="Galactose-bd-like_sf"/>
</dbReference>
<dbReference type="InterPro" id="IPR013783">
    <property type="entry name" value="Ig-like_fold"/>
</dbReference>
<dbReference type="InterPro" id="IPR050347">
    <property type="entry name" value="Bact_Beta-galactosidase"/>
</dbReference>
<dbReference type="PROSITE" id="PS00719">
    <property type="entry name" value="GLYCOSYL_HYDROL_F2_1"/>
    <property type="match status" value="1"/>
</dbReference>
<reference evidence="10" key="1">
    <citation type="submission" date="2021-02" db="EMBL/GenBank/DDBJ databases">
        <title>Infant gut strain persistence is associated with maternal origin, phylogeny, and functional potential including surface adhesion and iron acquisition.</title>
        <authorList>
            <person name="Lou Y.C."/>
        </authorList>
    </citation>
    <scope>NUCLEOTIDE SEQUENCE</scope>
    <source>
        <strain evidence="10">L3_101_000M1_dasL3_101_000M1_concoct_87</strain>
    </source>
</reference>
<comment type="caution">
    <text evidence="10">The sequence shown here is derived from an EMBL/GenBank/DDBJ whole genome shotgun (WGS) entry which is preliminary data.</text>
</comment>
<evidence type="ECO:0000313" key="10">
    <source>
        <dbReference type="EMBL" id="MBS5333046.1"/>
    </source>
</evidence>
<accession>A0A943DGD2</accession>
<dbReference type="Pfam" id="PF02837">
    <property type="entry name" value="Glyco_hydro_2_N"/>
    <property type="match status" value="1"/>
</dbReference>
<dbReference type="InterPro" id="IPR011013">
    <property type="entry name" value="Gal_mutarotase_sf_dom"/>
</dbReference>
<dbReference type="Gene3D" id="2.60.120.260">
    <property type="entry name" value="Galactose-binding domain-like"/>
    <property type="match status" value="1"/>
</dbReference>
<dbReference type="Gene3D" id="2.60.40.10">
    <property type="entry name" value="Immunoglobulins"/>
    <property type="match status" value="2"/>
</dbReference>
<evidence type="ECO:0000256" key="3">
    <source>
        <dbReference type="ARBA" id="ARBA00012756"/>
    </source>
</evidence>
<dbReference type="InterPro" id="IPR004199">
    <property type="entry name" value="B-gal_small/dom_5"/>
</dbReference>
<evidence type="ECO:0000256" key="1">
    <source>
        <dbReference type="ARBA" id="ARBA00001412"/>
    </source>
</evidence>
<dbReference type="InterPro" id="IPR036156">
    <property type="entry name" value="Beta-gal/glucu_dom_sf"/>
</dbReference>
<dbReference type="PANTHER" id="PTHR46323:SF2">
    <property type="entry name" value="BETA-GALACTOSIDASE"/>
    <property type="match status" value="1"/>
</dbReference>
<dbReference type="PRINTS" id="PR00132">
    <property type="entry name" value="GLHYDRLASE2"/>
</dbReference>
<dbReference type="Gene3D" id="2.70.98.10">
    <property type="match status" value="1"/>
</dbReference>
<evidence type="ECO:0000256" key="6">
    <source>
        <dbReference type="ARBA" id="ARBA00023295"/>
    </source>
</evidence>
<feature type="domain" description="Beta galactosidase small chain/" evidence="9">
    <location>
        <begin position="751"/>
        <end position="1019"/>
    </location>
</feature>
<dbReference type="PANTHER" id="PTHR46323">
    <property type="entry name" value="BETA-GALACTOSIDASE"/>
    <property type="match status" value="1"/>
</dbReference>
<dbReference type="SMART" id="SM01038">
    <property type="entry name" value="Bgal_small_N"/>
    <property type="match status" value="1"/>
</dbReference>
<comment type="similarity">
    <text evidence="2 8">Belongs to the glycosyl hydrolase 2 family.</text>
</comment>
<evidence type="ECO:0000256" key="4">
    <source>
        <dbReference type="ARBA" id="ARBA00013303"/>
    </source>
</evidence>
<dbReference type="EMBL" id="JAGZGG010000028">
    <property type="protein sequence ID" value="MBS5333046.1"/>
    <property type="molecule type" value="Genomic_DNA"/>
</dbReference>
<dbReference type="PROSITE" id="PS00608">
    <property type="entry name" value="GLYCOSYL_HYDROL_F2_2"/>
    <property type="match status" value="1"/>
</dbReference>
<evidence type="ECO:0000256" key="5">
    <source>
        <dbReference type="ARBA" id="ARBA00022801"/>
    </source>
</evidence>
<protein>
    <recommendedName>
        <fullName evidence="4 8">Beta-galactosidase</fullName>
        <ecNumber evidence="3 8">3.2.1.23</ecNumber>
    </recommendedName>
    <alternativeName>
        <fullName evidence="7 8">Lactase</fullName>
    </alternativeName>
</protein>
<sequence length="1023" mass="117785">MIIPHYYEDPHTLHVGTMPNRAYYIPASRRSDALVEHRETSDRFQLLNGSWKFRYCASIYDLQDAFYEVGYDVSAFDSIPVPSVWQNHGYDHHQYTNIRYPFPADPPYVPKENPCGAYLYDFTYQKDAAAPRAFLNFEGVASCFYVWLNGQFVGYSQVAHSTSEFDVTKFLQDGTNHLAVLVLKWCDGSYMEDQDMFRMNGIFRDVYLLHRPEQCIEDYFITTDIHGSTAEVAVRLRYYDSAVATRITLYDAAGTMVGSVTPVEAPDDAAFPYHAEITIVDPTLWNAEQPYLYTLVLDTLNETITDRVGIREVHVANNQIYVNGQSIKFHGVNRHESDPVTGYAVGFEQTKKDLLMIKKHNFNAIRTSHYPDVPYFYQLCDQYGFFVIDEADNESHGASEYYCEGNESWPNHVENWNKPIADNPEFTEATVDRTRRCVERDKNRPCVIIWSMGNESAYGCTFEEALAWTKSFDPRRLTHYESAQYRSKNRTYDFSNIDMFSNMYPSLESIQEYLDNDPDKPYIMCEYSHCMGNGPGDLEDYFQFIQSHDGLVGGFLWEWCDHGIYKGKMPDGRDIYYYGGDHNEWPHDGNFCMDGLVYPDRRPHTGLLEFKNVYRPARVVKYDRESGMLTLHNYMDFVDLTEYAALTYQVSCDGEVIDNGFIPYPDGFTLPPHSENALPLAVHIPDKGKCFLKIFYHCKKDLPLRSEDHLLGFDEILLENEDSRNQKTLAMWSDAPSNSTITVQETDRHLTLCGKNFTYNFNKLTGLFAAMQYEDAVLLDKEMEFNIWRAPTDNDRKLKLDWLAARYDHCMTNAYRTEYQVTDSGVTLRAKVGIAPISLQKFLDLDVCWTISNSGAVTLALHAERNTVFPELPRFGLRLFLPKEMARVSYFGMGPMESYCDKHHAASHDYFSSTIWQQHEDYIRPQENGSHYDCDYVQLDGAGIKLTAVGAKPFCFNASHYTQEELTEKAHNYELHPCDSTVLCLDYAQNGIGSASCGPRLAEQYRLDDASFDFSIRLIPEKA</sequence>
<comment type="catalytic activity">
    <reaction evidence="1 8">
        <text>Hydrolysis of terminal non-reducing beta-D-galactose residues in beta-D-galactosides.</text>
        <dbReference type="EC" id="3.2.1.23"/>
    </reaction>
</comment>
<evidence type="ECO:0000259" key="9">
    <source>
        <dbReference type="SMART" id="SM01038"/>
    </source>
</evidence>
<dbReference type="EC" id="3.2.1.23" evidence="3 8"/>
<keyword evidence="5 8" id="KW-0378">Hydrolase</keyword>
<dbReference type="Pfam" id="PF02836">
    <property type="entry name" value="Glyco_hydro_2_C"/>
    <property type="match status" value="1"/>
</dbReference>
<evidence type="ECO:0000256" key="2">
    <source>
        <dbReference type="ARBA" id="ARBA00007401"/>
    </source>
</evidence>
<dbReference type="GO" id="GO:0030246">
    <property type="term" value="F:carbohydrate binding"/>
    <property type="evidence" value="ECO:0007669"/>
    <property type="project" value="InterPro"/>
</dbReference>
<dbReference type="Gene3D" id="3.20.20.80">
    <property type="entry name" value="Glycosidases"/>
    <property type="match status" value="1"/>
</dbReference>
<dbReference type="SUPFAM" id="SSF51445">
    <property type="entry name" value="(Trans)glycosidases"/>
    <property type="match status" value="1"/>
</dbReference>
<dbReference type="SUPFAM" id="SSF49785">
    <property type="entry name" value="Galactose-binding domain-like"/>
    <property type="match status" value="1"/>
</dbReference>
<dbReference type="Pfam" id="PF02929">
    <property type="entry name" value="Bgal_small_N"/>
    <property type="match status" value="1"/>
</dbReference>
<name>A0A943DGD2_9FIRM</name>
<dbReference type="Pfam" id="PF00703">
    <property type="entry name" value="Glyco_hydro_2"/>
    <property type="match status" value="1"/>
</dbReference>
<dbReference type="InterPro" id="IPR017853">
    <property type="entry name" value="GH"/>
</dbReference>
<gene>
    <name evidence="10" type="ORF">KHY36_11030</name>
</gene>
<evidence type="ECO:0000256" key="8">
    <source>
        <dbReference type="RuleBase" id="RU361154"/>
    </source>
</evidence>
<evidence type="ECO:0000313" key="11">
    <source>
        <dbReference type="Proteomes" id="UP000759273"/>
    </source>
</evidence>
<dbReference type="InterPro" id="IPR023232">
    <property type="entry name" value="Glyco_hydro_2_AS"/>
</dbReference>
<dbReference type="Proteomes" id="UP000759273">
    <property type="component" value="Unassembled WGS sequence"/>
</dbReference>
<dbReference type="InterPro" id="IPR014718">
    <property type="entry name" value="GH-type_carb-bd"/>
</dbReference>
<dbReference type="InterPro" id="IPR023230">
    <property type="entry name" value="Glyco_hydro_2_CS"/>
</dbReference>
<dbReference type="InterPro" id="IPR006104">
    <property type="entry name" value="Glyco_hydro_2_N"/>
</dbReference>
<dbReference type="GO" id="GO:0004565">
    <property type="term" value="F:beta-galactosidase activity"/>
    <property type="evidence" value="ECO:0007669"/>
    <property type="project" value="UniProtKB-EC"/>
</dbReference>
<evidence type="ECO:0000256" key="7">
    <source>
        <dbReference type="ARBA" id="ARBA00032230"/>
    </source>
</evidence>